<reference evidence="2 3" key="1">
    <citation type="submission" date="2023-11" db="EMBL/GenBank/DDBJ databases">
        <title>Halocaridina rubra genome assembly.</title>
        <authorList>
            <person name="Smith C."/>
        </authorList>
    </citation>
    <scope>NUCLEOTIDE SEQUENCE [LARGE SCALE GENOMIC DNA]</scope>
    <source>
        <strain evidence="2">EP-1</strain>
        <tissue evidence="2">Whole</tissue>
    </source>
</reference>
<feature type="compositionally biased region" description="Polar residues" evidence="1">
    <location>
        <begin position="581"/>
        <end position="591"/>
    </location>
</feature>
<feature type="compositionally biased region" description="Acidic residues" evidence="1">
    <location>
        <begin position="594"/>
        <end position="604"/>
    </location>
</feature>
<gene>
    <name evidence="2" type="ORF">SK128_001624</name>
</gene>
<feature type="compositionally biased region" description="Basic and acidic residues" evidence="1">
    <location>
        <begin position="401"/>
        <end position="419"/>
    </location>
</feature>
<dbReference type="Proteomes" id="UP001381693">
    <property type="component" value="Unassembled WGS sequence"/>
</dbReference>
<feature type="compositionally biased region" description="Basic and acidic residues" evidence="1">
    <location>
        <begin position="509"/>
        <end position="526"/>
    </location>
</feature>
<name>A0AAN9A0F6_HALRR</name>
<organism evidence="2 3">
    <name type="scientific">Halocaridina rubra</name>
    <name type="common">Hawaiian red shrimp</name>
    <dbReference type="NCBI Taxonomy" id="373956"/>
    <lineage>
        <taxon>Eukaryota</taxon>
        <taxon>Metazoa</taxon>
        <taxon>Ecdysozoa</taxon>
        <taxon>Arthropoda</taxon>
        <taxon>Crustacea</taxon>
        <taxon>Multicrustacea</taxon>
        <taxon>Malacostraca</taxon>
        <taxon>Eumalacostraca</taxon>
        <taxon>Eucarida</taxon>
        <taxon>Decapoda</taxon>
        <taxon>Pleocyemata</taxon>
        <taxon>Caridea</taxon>
        <taxon>Atyoidea</taxon>
        <taxon>Atyidae</taxon>
        <taxon>Halocaridina</taxon>
    </lineage>
</organism>
<feature type="region of interest" description="Disordered" evidence="1">
    <location>
        <begin position="24"/>
        <end position="119"/>
    </location>
</feature>
<feature type="compositionally biased region" description="Basic and acidic residues" evidence="1">
    <location>
        <begin position="627"/>
        <end position="637"/>
    </location>
</feature>
<proteinExistence type="predicted"/>
<feature type="compositionally biased region" description="Basic and acidic residues" evidence="1">
    <location>
        <begin position="39"/>
        <end position="61"/>
    </location>
</feature>
<evidence type="ECO:0000256" key="1">
    <source>
        <dbReference type="SAM" id="MobiDB-lite"/>
    </source>
</evidence>
<sequence length="693" mass="78868">MEDFHNRNVSPPVIGRDVVSAMQNGERDCSHEGQANPPKKYDGDRLMDIDKIDDANTDKKSCTASLSEEVAGLTPNEALPKSTASIMDNQKERDYSPDSGSTSKPSLYSEDKETNNRKHGAAADKYLTLENNFEKLKIEYKHNESQASLITKDNTNPSLKKNKKEREIVLQKNHEVTGAEMSESKLISVVDKDKKASLSPHYARLRGICLGTSEYFPITSIPSKNEIQKHKRCTTGPDPRLNTVTDKKTIAERNFNRAKEKGRDVDINSSHEDNANIYDLQGIKQNELNLEKLSDSHQDHQVKDLQGIRQKESYLEKLSDSREDHQIKDKIMKVDEKRHRNILIKSLENLADRGNGLGSKGKPAHGISCQESMKYVAYEEKPKDTSEQNPTNGATTPQVFPRREDLLSPKHDLGIRDDTNYNSYSNADLDDLTYPETEEESSLEILSTNGKGNVDKMTQLSFGEVEQGPRTVFEQGPRTVYDKKCGNTETERKIHVKNEKFTSKQTPAIDKEGKKGQHSEDREYNKPIDSLPRQFSSSSSKKEEEKAFIVKRADGDDEKIPTEKALIGKLQKSEKIKKQSWKNINNGCSKQEFNDDDDNDSNNDDYEKSRYLDHRHRFPDMFSQTPRDPEENNKRNPAELVYTKLSWKSYIEAYSNLSDWEADVKDPLERLWARSIYSSSREVSSGVKSSNID</sequence>
<evidence type="ECO:0000313" key="3">
    <source>
        <dbReference type="Proteomes" id="UP001381693"/>
    </source>
</evidence>
<dbReference type="AlphaFoldDB" id="A0AAN9A0F6"/>
<comment type="caution">
    <text evidence="2">The sequence shown here is derived from an EMBL/GenBank/DDBJ whole genome shotgun (WGS) entry which is preliminary data.</text>
</comment>
<keyword evidence="3" id="KW-1185">Reference proteome</keyword>
<dbReference type="EMBL" id="JAXCGZ010015343">
    <property type="protein sequence ID" value="KAK7070493.1"/>
    <property type="molecule type" value="Genomic_DNA"/>
</dbReference>
<feature type="compositionally biased region" description="Basic and acidic residues" evidence="1">
    <location>
        <begin position="540"/>
        <end position="562"/>
    </location>
</feature>
<accession>A0AAN9A0F6</accession>
<feature type="region of interest" description="Disordered" evidence="1">
    <location>
        <begin position="466"/>
        <end position="637"/>
    </location>
</feature>
<feature type="compositionally biased region" description="Polar residues" evidence="1">
    <location>
        <begin position="387"/>
        <end position="398"/>
    </location>
</feature>
<feature type="compositionally biased region" description="Basic and acidic residues" evidence="1">
    <location>
        <begin position="480"/>
        <end position="502"/>
    </location>
</feature>
<evidence type="ECO:0000313" key="2">
    <source>
        <dbReference type="EMBL" id="KAK7070493.1"/>
    </source>
</evidence>
<feature type="region of interest" description="Disordered" evidence="1">
    <location>
        <begin position="380"/>
        <end position="419"/>
    </location>
</feature>
<protein>
    <submittedName>
        <fullName evidence="2">Uncharacterized protein</fullName>
    </submittedName>
</protein>